<comment type="caution">
    <text evidence="3">The sequence shown here is derived from an EMBL/GenBank/DDBJ whole genome shotgun (WGS) entry which is preliminary data.</text>
</comment>
<evidence type="ECO:0000313" key="4">
    <source>
        <dbReference type="Proteomes" id="UP000557566"/>
    </source>
</evidence>
<keyword evidence="2" id="KW-0812">Transmembrane</keyword>
<feature type="transmembrane region" description="Helical" evidence="2">
    <location>
        <begin position="36"/>
        <end position="56"/>
    </location>
</feature>
<dbReference type="AlphaFoldDB" id="A0A8H4LVS0"/>
<evidence type="ECO:0000256" key="2">
    <source>
        <dbReference type="SAM" id="Phobius"/>
    </source>
</evidence>
<dbReference type="Proteomes" id="UP000557566">
    <property type="component" value="Unassembled WGS sequence"/>
</dbReference>
<reference evidence="3 4" key="1">
    <citation type="journal article" date="2020" name="Genome Biol. Evol.">
        <title>A new high-quality draft genome assembly of the Chinese cordyceps Ophiocordyceps sinensis.</title>
        <authorList>
            <person name="Shu R."/>
            <person name="Zhang J."/>
            <person name="Meng Q."/>
            <person name="Zhang H."/>
            <person name="Zhou G."/>
            <person name="Li M."/>
            <person name="Wu P."/>
            <person name="Zhao Y."/>
            <person name="Chen C."/>
            <person name="Qin Q."/>
        </authorList>
    </citation>
    <scope>NUCLEOTIDE SEQUENCE [LARGE SCALE GENOMIC DNA]</scope>
    <source>
        <strain evidence="3 4">IOZ07</strain>
    </source>
</reference>
<evidence type="ECO:0000313" key="3">
    <source>
        <dbReference type="EMBL" id="KAF4505742.1"/>
    </source>
</evidence>
<keyword evidence="2" id="KW-1133">Transmembrane helix</keyword>
<name>A0A8H4LVS0_9HYPO</name>
<feature type="region of interest" description="Disordered" evidence="1">
    <location>
        <begin position="223"/>
        <end position="265"/>
    </location>
</feature>
<feature type="transmembrane region" description="Helical" evidence="2">
    <location>
        <begin position="175"/>
        <end position="195"/>
    </location>
</feature>
<feature type="compositionally biased region" description="Polar residues" evidence="1">
    <location>
        <begin position="255"/>
        <end position="265"/>
    </location>
</feature>
<feature type="compositionally biased region" description="Gly residues" evidence="1">
    <location>
        <begin position="225"/>
        <end position="238"/>
    </location>
</feature>
<organism evidence="3 4">
    <name type="scientific">Ophiocordyceps sinensis</name>
    <dbReference type="NCBI Taxonomy" id="72228"/>
    <lineage>
        <taxon>Eukaryota</taxon>
        <taxon>Fungi</taxon>
        <taxon>Dikarya</taxon>
        <taxon>Ascomycota</taxon>
        <taxon>Pezizomycotina</taxon>
        <taxon>Sordariomycetes</taxon>
        <taxon>Hypocreomycetidae</taxon>
        <taxon>Hypocreales</taxon>
        <taxon>Ophiocordycipitaceae</taxon>
        <taxon>Ophiocordyceps</taxon>
    </lineage>
</organism>
<evidence type="ECO:0000256" key="1">
    <source>
        <dbReference type="SAM" id="MobiDB-lite"/>
    </source>
</evidence>
<keyword evidence="2" id="KW-0472">Membrane</keyword>
<keyword evidence="4" id="KW-1185">Reference proteome</keyword>
<sequence length="265" mass="28752">MAKWLAVYPLLVLLLLLGVAIYEHINSTALSLPFSRALTIATVLLPLLAAINAICYTRLDRLTSFRRALAIALQALQAVLGIVLATLFFSHVVPSAGRECLLTTTWQRLFSAHDAASIRRIQDAFNCCGFNTVQDRPWPFPHQQSPSECAVTHGRNTACAEPWQMALQRNSGLEFGVVLAVGLFQLASLLMAGAFSSSSAIPTRRVLQHRASNDTERDRLLQGARGAGHPGHEAGQGGQSNETSAQGRAWETESPRSNPWGSGRV</sequence>
<feature type="transmembrane region" description="Helical" evidence="2">
    <location>
        <begin position="68"/>
        <end position="89"/>
    </location>
</feature>
<gene>
    <name evidence="3" type="ORF">G6O67_007659</name>
</gene>
<dbReference type="EMBL" id="JAAVMX010000008">
    <property type="protein sequence ID" value="KAF4505742.1"/>
    <property type="molecule type" value="Genomic_DNA"/>
</dbReference>
<evidence type="ECO:0008006" key="5">
    <source>
        <dbReference type="Google" id="ProtNLM"/>
    </source>
</evidence>
<dbReference type="OrthoDB" id="71600at2759"/>
<protein>
    <recommendedName>
        <fullName evidence="5">Tetraspanin Tsp3</fullName>
    </recommendedName>
</protein>
<accession>A0A8H4LVS0</accession>
<proteinExistence type="predicted"/>